<dbReference type="Gene3D" id="3.40.50.720">
    <property type="entry name" value="NAD(P)-binding Rossmann-like Domain"/>
    <property type="match status" value="1"/>
</dbReference>
<proteinExistence type="predicted"/>
<dbReference type="Pfam" id="PF01370">
    <property type="entry name" value="Epimerase"/>
    <property type="match status" value="1"/>
</dbReference>
<dbReference type="InterPro" id="IPR050177">
    <property type="entry name" value="Lipid_A_modif_metabolic_enz"/>
</dbReference>
<evidence type="ECO:0000313" key="3">
    <source>
        <dbReference type="Proteomes" id="UP000295293"/>
    </source>
</evidence>
<dbReference type="PANTHER" id="PTHR43245">
    <property type="entry name" value="BIFUNCTIONAL POLYMYXIN RESISTANCE PROTEIN ARNA"/>
    <property type="match status" value="1"/>
</dbReference>
<dbReference type="InterPro" id="IPR036291">
    <property type="entry name" value="NAD(P)-bd_dom_sf"/>
</dbReference>
<accession>A0A4R6Z0L9</accession>
<dbReference type="PANTHER" id="PTHR43245:SF54">
    <property type="entry name" value="BLL0593 PROTEIN"/>
    <property type="match status" value="1"/>
</dbReference>
<dbReference type="AlphaFoldDB" id="A0A4R6Z0L9"/>
<feature type="domain" description="NAD-dependent epimerase/dehydratase" evidence="1">
    <location>
        <begin position="3"/>
        <end position="212"/>
    </location>
</feature>
<dbReference type="InterPro" id="IPR001509">
    <property type="entry name" value="Epimerase_deHydtase"/>
</dbReference>
<dbReference type="OrthoDB" id="9801056at2"/>
<evidence type="ECO:0000259" key="1">
    <source>
        <dbReference type="Pfam" id="PF01370"/>
    </source>
</evidence>
<gene>
    <name evidence="2" type="ORF">DFR29_105260</name>
</gene>
<reference evidence="2 3" key="1">
    <citation type="submission" date="2019-03" db="EMBL/GenBank/DDBJ databases">
        <title>Genomic Encyclopedia of Type Strains, Phase IV (KMG-IV): sequencing the most valuable type-strain genomes for metagenomic binning, comparative biology and taxonomic classification.</title>
        <authorList>
            <person name="Goeker M."/>
        </authorList>
    </citation>
    <scope>NUCLEOTIDE SEQUENCE [LARGE SCALE GENOMIC DNA]</scope>
    <source>
        <strain evidence="2 3">DSM 21667</strain>
    </source>
</reference>
<comment type="caution">
    <text evidence="2">The sequence shown here is derived from an EMBL/GenBank/DDBJ whole genome shotgun (WGS) entry which is preliminary data.</text>
</comment>
<dbReference type="EMBL" id="SNZH01000005">
    <property type="protein sequence ID" value="TDR45077.1"/>
    <property type="molecule type" value="Genomic_DNA"/>
</dbReference>
<dbReference type="RefSeq" id="WP_133818578.1">
    <property type="nucleotide sequence ID" value="NZ_SNZH01000005.1"/>
</dbReference>
<organism evidence="2 3">
    <name type="scientific">Tahibacter aquaticus</name>
    <dbReference type="NCBI Taxonomy" id="520092"/>
    <lineage>
        <taxon>Bacteria</taxon>
        <taxon>Pseudomonadati</taxon>
        <taxon>Pseudomonadota</taxon>
        <taxon>Gammaproteobacteria</taxon>
        <taxon>Lysobacterales</taxon>
        <taxon>Rhodanobacteraceae</taxon>
        <taxon>Tahibacter</taxon>
    </lineage>
</organism>
<name>A0A4R6Z0L9_9GAMM</name>
<protein>
    <submittedName>
        <fullName evidence="2">UDP-glucose 4-epimerase</fullName>
    </submittedName>
</protein>
<dbReference type="Proteomes" id="UP000295293">
    <property type="component" value="Unassembled WGS sequence"/>
</dbReference>
<dbReference type="SUPFAM" id="SSF51735">
    <property type="entry name" value="NAD(P)-binding Rossmann-fold domains"/>
    <property type="match status" value="1"/>
</dbReference>
<evidence type="ECO:0000313" key="2">
    <source>
        <dbReference type="EMBL" id="TDR45077.1"/>
    </source>
</evidence>
<dbReference type="CDD" id="cd08946">
    <property type="entry name" value="SDR_e"/>
    <property type="match status" value="1"/>
</dbReference>
<sequence>MNVLVTGSAGHLGEALMRSLRARGLEARGIDLRASEFTDKVGSIVDAGFVDRCMHGCDAVIHAATLHKPHVATHARQEFVDVNISGTLNVLEACVAHRVKALVFTSTTSTFGAALVPPPGEPAAWISEDVRPVPKNIYGVTKIAAEDLCELFQRKQHLPCLVLRTSRFFPEEDDSADTRASYADANSKVNELLYRRVDIQDVVDAHLLALDKAPSLGFDKFIVSATPPFQPADMARLRSDAPGVVEQYCPSYVAEYRRRGWRMLPSLDRVYSNAKARKLLGWQPRYDFAHALEQLRQEQDYRSPLTHAVGAKGYHAETFEHGPYPV</sequence>
<keyword evidence="3" id="KW-1185">Reference proteome</keyword>